<evidence type="ECO:0000256" key="13">
    <source>
        <dbReference type="ARBA" id="ARBA00046672"/>
    </source>
</evidence>
<gene>
    <name evidence="17" type="primary">SPE1</name>
    <name evidence="17" type="ORF">HETSPECPRED_006109</name>
</gene>
<evidence type="ECO:0000256" key="9">
    <source>
        <dbReference type="ARBA" id="ARBA00034115"/>
    </source>
</evidence>
<accession>A0A8H3HX94</accession>
<dbReference type="InterPro" id="IPR029066">
    <property type="entry name" value="PLP-binding_barrel"/>
</dbReference>
<dbReference type="InterPro" id="IPR002433">
    <property type="entry name" value="Orn_de-COase"/>
</dbReference>
<evidence type="ECO:0000256" key="12">
    <source>
        <dbReference type="ARBA" id="ARBA00039485"/>
    </source>
</evidence>
<keyword evidence="5" id="KW-0210">Decarboxylase</keyword>
<dbReference type="PROSITE" id="PS00878">
    <property type="entry name" value="ODR_DC_2_1"/>
    <property type="match status" value="1"/>
</dbReference>
<evidence type="ECO:0000256" key="3">
    <source>
        <dbReference type="ARBA" id="ARBA00008872"/>
    </source>
</evidence>
<dbReference type="FunFam" id="2.40.37.10:FF:000010">
    <property type="entry name" value="Ornithine decarboxylase"/>
    <property type="match status" value="1"/>
</dbReference>
<evidence type="ECO:0000256" key="6">
    <source>
        <dbReference type="ARBA" id="ARBA00022898"/>
    </source>
</evidence>
<sequence>MAPSATGIHQYESAYLNHKSVTVNYGGHNGAEAQKFLVKNALDQRVNEIDPNTCEPGEEDAFFVADVGEVYRQHLRWKMNLKRVKPHYAVKCNSDPEVLRLLAALGTGFDCASKAEIEQVLKLGVHPSRIIYAHPCKTKSYVRYAAQHGVKQMTFDNADELYKIQALYPQAELFLRILTDDSSSLCRLSQKFGASLDCSKELLELAKTLDLNVVGVSFHVGSGASDPESFTKAVKDSRHVFDQAADIGYDLKTLDVGGGFTGDTFEEMAQALSEALDEYFPPSVRIIGEPGRYYVASAFTLACNVIARREVQDSATNTSSYMLYLNDGAYGNFSSIIFDHQHPSAQILRKQGGNNNNRATEYSIWGPTCDGIDRISEFCVLRGLLDVGDWLYFEEMGAYTRCSATRFNGFSDDHQVVYVSSEQGASALLGY</sequence>
<dbReference type="GO" id="GO:0004586">
    <property type="term" value="F:ornithine decarboxylase activity"/>
    <property type="evidence" value="ECO:0007669"/>
    <property type="project" value="UniProtKB-EC"/>
</dbReference>
<evidence type="ECO:0000256" key="10">
    <source>
        <dbReference type="ARBA" id="ARBA00034138"/>
    </source>
</evidence>
<keyword evidence="4" id="KW-0963">Cytoplasm</keyword>
<feature type="modified residue" description="N6-(pyridoxal phosphate)lysine" evidence="15">
    <location>
        <position position="91"/>
    </location>
</feature>
<dbReference type="Proteomes" id="UP000664521">
    <property type="component" value="Unassembled WGS sequence"/>
</dbReference>
<evidence type="ECO:0000313" key="17">
    <source>
        <dbReference type="EMBL" id="CAF9906217.1"/>
    </source>
</evidence>
<evidence type="ECO:0000256" key="4">
    <source>
        <dbReference type="ARBA" id="ARBA00022490"/>
    </source>
</evidence>
<dbReference type="PRINTS" id="PR01179">
    <property type="entry name" value="ODADCRBXLASE"/>
</dbReference>
<reference evidence="17" key="1">
    <citation type="submission" date="2021-03" db="EMBL/GenBank/DDBJ databases">
        <authorList>
            <person name="Tagirdzhanova G."/>
        </authorList>
    </citation>
    <scope>NUCLEOTIDE SEQUENCE</scope>
</reference>
<keyword evidence="6 15" id="KW-0663">Pyridoxal phosphate</keyword>
<evidence type="ECO:0000256" key="2">
    <source>
        <dbReference type="ARBA" id="ARBA00004496"/>
    </source>
</evidence>
<comment type="subcellular location">
    <subcellularLocation>
        <location evidence="2">Cytoplasm</location>
    </subcellularLocation>
</comment>
<keyword evidence="7" id="KW-0620">Polyamine biosynthesis</keyword>
<evidence type="ECO:0000256" key="15">
    <source>
        <dbReference type="PIRSR" id="PIRSR600183-50"/>
    </source>
</evidence>
<evidence type="ECO:0000256" key="8">
    <source>
        <dbReference type="ARBA" id="ARBA00023239"/>
    </source>
</evidence>
<comment type="similarity">
    <text evidence="3">Belongs to the Orn/Lys/Arg decarboxylase class-II family.</text>
</comment>
<dbReference type="FunFam" id="3.20.20.10:FF:000005">
    <property type="entry name" value="Ornithine decarboxylase"/>
    <property type="match status" value="1"/>
</dbReference>
<dbReference type="InterPro" id="IPR022653">
    <property type="entry name" value="De-COase2_pyr-phos_BS"/>
</dbReference>
<evidence type="ECO:0000256" key="7">
    <source>
        <dbReference type="ARBA" id="ARBA00023115"/>
    </source>
</evidence>
<dbReference type="InterPro" id="IPR022657">
    <property type="entry name" value="De-COase2_CS"/>
</dbReference>
<evidence type="ECO:0000256" key="11">
    <source>
        <dbReference type="ARBA" id="ARBA00037173"/>
    </source>
</evidence>
<dbReference type="Gene3D" id="3.20.20.10">
    <property type="entry name" value="Alanine racemase"/>
    <property type="match status" value="1"/>
</dbReference>
<feature type="domain" description="Orn/DAP/Arg decarboxylase 2 N-terminal" evidence="16">
    <location>
        <begin position="68"/>
        <end position="296"/>
    </location>
</feature>
<dbReference type="SUPFAM" id="SSF51419">
    <property type="entry name" value="PLP-binding barrel"/>
    <property type="match status" value="1"/>
</dbReference>
<feature type="active site" description="Proton donor" evidence="15">
    <location>
        <position position="369"/>
    </location>
</feature>
<name>A0A8H3HX94_9LECA</name>
<dbReference type="AlphaFoldDB" id="A0A8H3HX94"/>
<evidence type="ECO:0000256" key="14">
    <source>
        <dbReference type="ARBA" id="ARBA00049127"/>
    </source>
</evidence>
<dbReference type="CDD" id="cd00622">
    <property type="entry name" value="PLPDE_III_ODC"/>
    <property type="match status" value="1"/>
</dbReference>
<evidence type="ECO:0000256" key="1">
    <source>
        <dbReference type="ARBA" id="ARBA00001933"/>
    </source>
</evidence>
<comment type="subunit">
    <text evidence="13">Homodimer. Only the dimer is catalytically active, as the active sites are constructed of residues from both monomers.</text>
</comment>
<dbReference type="Gene3D" id="2.40.37.10">
    <property type="entry name" value="Lyase, Ornithine Decarboxylase, Chain A, domain 1"/>
    <property type="match status" value="1"/>
</dbReference>
<comment type="function">
    <text evidence="11">Catalyzes the first and rate-limiting step of polyamine biosynthesis that converts ornithine into putrescine, which is the precursor for the polyamines, spermidine and spermine. Polyamines are essential for cell proliferation and are implicated in cellular processes, ranging from DNA replication to apoptosis.</text>
</comment>
<dbReference type="InterPro" id="IPR022644">
    <property type="entry name" value="De-COase2_N"/>
</dbReference>
<dbReference type="InterPro" id="IPR009006">
    <property type="entry name" value="Ala_racemase/Decarboxylase_C"/>
</dbReference>
<evidence type="ECO:0000259" key="16">
    <source>
        <dbReference type="Pfam" id="PF02784"/>
    </source>
</evidence>
<dbReference type="GO" id="GO:0005737">
    <property type="term" value="C:cytoplasm"/>
    <property type="evidence" value="ECO:0007669"/>
    <property type="project" value="UniProtKB-SubCell"/>
</dbReference>
<keyword evidence="8" id="KW-0456">Lyase</keyword>
<comment type="cofactor">
    <cofactor evidence="1 15">
        <name>pyridoxal 5'-phosphate</name>
        <dbReference type="ChEBI" id="CHEBI:597326"/>
    </cofactor>
</comment>
<dbReference type="Pfam" id="PF02784">
    <property type="entry name" value="Orn_Arg_deC_N"/>
    <property type="match status" value="1"/>
</dbReference>
<comment type="pathway">
    <text evidence="9">Amine and polyamine biosynthesis; putrescine biosynthesis via L-ornithine pathway; putrescine from L-ornithine: step 1/1.</text>
</comment>
<dbReference type="OrthoDB" id="5034579at2759"/>
<evidence type="ECO:0000313" key="18">
    <source>
        <dbReference type="Proteomes" id="UP000664521"/>
    </source>
</evidence>
<keyword evidence="18" id="KW-1185">Reference proteome</keyword>
<comment type="caution">
    <text evidence="17">The sequence shown here is derived from an EMBL/GenBank/DDBJ whole genome shotgun (WGS) entry which is preliminary data.</text>
</comment>
<evidence type="ECO:0000256" key="5">
    <source>
        <dbReference type="ARBA" id="ARBA00022793"/>
    </source>
</evidence>
<dbReference type="PRINTS" id="PR01182">
    <property type="entry name" value="ORNDCRBXLASE"/>
</dbReference>
<dbReference type="PANTHER" id="PTHR11482">
    <property type="entry name" value="ARGININE/DIAMINOPIMELATE/ORNITHINE DECARBOXYLASE"/>
    <property type="match status" value="1"/>
</dbReference>
<organism evidence="17 18">
    <name type="scientific">Heterodermia speciosa</name>
    <dbReference type="NCBI Taxonomy" id="116794"/>
    <lineage>
        <taxon>Eukaryota</taxon>
        <taxon>Fungi</taxon>
        <taxon>Dikarya</taxon>
        <taxon>Ascomycota</taxon>
        <taxon>Pezizomycotina</taxon>
        <taxon>Lecanoromycetes</taxon>
        <taxon>OSLEUM clade</taxon>
        <taxon>Lecanoromycetidae</taxon>
        <taxon>Caliciales</taxon>
        <taxon>Physciaceae</taxon>
        <taxon>Heterodermia</taxon>
    </lineage>
</organism>
<dbReference type="SUPFAM" id="SSF50621">
    <property type="entry name" value="Alanine racemase C-terminal domain-like"/>
    <property type="match status" value="1"/>
</dbReference>
<protein>
    <recommendedName>
        <fullName evidence="12">Ornithine decarboxylase</fullName>
        <ecNumber evidence="10">4.1.1.17</ecNumber>
    </recommendedName>
</protein>
<comment type="catalytic activity">
    <reaction evidence="14">
        <text>L-ornithine + H(+) = putrescine + CO2</text>
        <dbReference type="Rhea" id="RHEA:22964"/>
        <dbReference type="ChEBI" id="CHEBI:15378"/>
        <dbReference type="ChEBI" id="CHEBI:16526"/>
        <dbReference type="ChEBI" id="CHEBI:46911"/>
        <dbReference type="ChEBI" id="CHEBI:326268"/>
        <dbReference type="EC" id="4.1.1.17"/>
    </reaction>
</comment>
<dbReference type="PROSITE" id="PS00879">
    <property type="entry name" value="ODR_DC_2_2"/>
    <property type="match status" value="1"/>
</dbReference>
<dbReference type="PANTHER" id="PTHR11482:SF6">
    <property type="entry name" value="ORNITHINE DECARBOXYLASE 1-RELATED"/>
    <property type="match status" value="1"/>
</dbReference>
<dbReference type="EMBL" id="CAJPDS010000004">
    <property type="protein sequence ID" value="CAF9906217.1"/>
    <property type="molecule type" value="Genomic_DNA"/>
</dbReference>
<dbReference type="GO" id="GO:0033387">
    <property type="term" value="P:putrescine biosynthetic process from arginine, via ornithine"/>
    <property type="evidence" value="ECO:0007669"/>
    <property type="project" value="TreeGrafter"/>
</dbReference>
<dbReference type="InterPro" id="IPR000183">
    <property type="entry name" value="Orn/DAP/Arg_de-COase"/>
</dbReference>
<dbReference type="EC" id="4.1.1.17" evidence="10"/>
<proteinExistence type="inferred from homology"/>